<feature type="compositionally biased region" description="Basic and acidic residues" evidence="1">
    <location>
        <begin position="171"/>
        <end position="188"/>
    </location>
</feature>
<feature type="compositionally biased region" description="Low complexity" evidence="1">
    <location>
        <begin position="69"/>
        <end position="87"/>
    </location>
</feature>
<organism evidence="2">
    <name type="scientific">uncultured Blastococcus sp</name>
    <dbReference type="NCBI Taxonomy" id="217144"/>
    <lineage>
        <taxon>Bacteria</taxon>
        <taxon>Bacillati</taxon>
        <taxon>Actinomycetota</taxon>
        <taxon>Actinomycetes</taxon>
        <taxon>Geodermatophilales</taxon>
        <taxon>Geodermatophilaceae</taxon>
        <taxon>Blastococcus</taxon>
        <taxon>environmental samples</taxon>
    </lineage>
</organism>
<feature type="compositionally biased region" description="Basic residues" evidence="1">
    <location>
        <begin position="38"/>
        <end position="47"/>
    </location>
</feature>
<gene>
    <name evidence="2" type="ORF">AVDCRST_MAG57-2369</name>
</gene>
<dbReference type="AlphaFoldDB" id="A0A6J4IPQ8"/>
<proteinExistence type="predicted"/>
<feature type="compositionally biased region" description="Low complexity" evidence="1">
    <location>
        <begin position="18"/>
        <end position="37"/>
    </location>
</feature>
<feature type="region of interest" description="Disordered" evidence="1">
    <location>
        <begin position="1"/>
        <end position="99"/>
    </location>
</feature>
<protein>
    <submittedName>
        <fullName evidence="2">Uncharacterized protein</fullName>
    </submittedName>
</protein>
<feature type="compositionally biased region" description="Basic and acidic residues" evidence="1">
    <location>
        <begin position="259"/>
        <end position="272"/>
    </location>
</feature>
<feature type="region of interest" description="Disordered" evidence="1">
    <location>
        <begin position="166"/>
        <end position="195"/>
    </location>
</feature>
<feature type="non-terminal residue" evidence="2">
    <location>
        <position position="343"/>
    </location>
</feature>
<evidence type="ECO:0000313" key="2">
    <source>
        <dbReference type="EMBL" id="CAA9256023.1"/>
    </source>
</evidence>
<reference evidence="2" key="1">
    <citation type="submission" date="2020-02" db="EMBL/GenBank/DDBJ databases">
        <authorList>
            <person name="Meier V. D."/>
        </authorList>
    </citation>
    <scope>NUCLEOTIDE SEQUENCE</scope>
    <source>
        <strain evidence="2">AVDCRST_MAG57</strain>
    </source>
</reference>
<feature type="compositionally biased region" description="Basic residues" evidence="1">
    <location>
        <begin position="88"/>
        <end position="97"/>
    </location>
</feature>
<feature type="non-terminal residue" evidence="2">
    <location>
        <position position="1"/>
    </location>
</feature>
<evidence type="ECO:0000256" key="1">
    <source>
        <dbReference type="SAM" id="MobiDB-lite"/>
    </source>
</evidence>
<feature type="compositionally biased region" description="Basic residues" evidence="1">
    <location>
        <begin position="314"/>
        <end position="334"/>
    </location>
</feature>
<name>A0A6J4IPQ8_9ACTN</name>
<feature type="region of interest" description="Disordered" evidence="1">
    <location>
        <begin position="212"/>
        <end position="343"/>
    </location>
</feature>
<dbReference type="EMBL" id="CADCTI010000194">
    <property type="protein sequence ID" value="CAA9256023.1"/>
    <property type="molecule type" value="Genomic_DNA"/>
</dbReference>
<feature type="compositionally biased region" description="Basic residues" evidence="1">
    <location>
        <begin position="249"/>
        <end position="258"/>
    </location>
</feature>
<feature type="compositionally biased region" description="Basic residues" evidence="1">
    <location>
        <begin position="284"/>
        <end position="299"/>
    </location>
</feature>
<sequence length="343" mass="37197">ERRDAGADDLAGTRLDPAHGQPVPVGAAPVPLPAVHPRAARPRRPRLARGDQHRPAQLRGAQRSRLRGRAGTPGPVPRPGRAVPRAVRPGRRERRATRGGVLRAAAGGVGLAGGGLPRRGTVRFRRVRPGRRDGLRSGRGRAGVPDRRDVDRRRVVDPVHRRAAVLGAEPAEGRGHEDRRPRAGDVRPRCGGPARLVAHGLDPGIAGRCRPGPSGRLLARSPGRAGALGAADRPHRPARLRPGQPDPQHRRRARGRVRLLRDRRDGAARVRADAGPLAPVDQRRRARPARRHPGLRLHRAGGAVRRGAVLPRHQPARRAGRHRVRDGDRRRRGPAVHPPRPAL</sequence>
<accession>A0A6J4IPQ8</accession>